<keyword evidence="4" id="KW-1185">Reference proteome</keyword>
<name>A0ABY0AQ74_9ENTR</name>
<dbReference type="EMBL" id="RXRX01000009">
    <property type="protein sequence ID" value="RTN22769.1"/>
    <property type="molecule type" value="Genomic_DNA"/>
</dbReference>
<dbReference type="Pfam" id="PF07510">
    <property type="entry name" value="GmrSD_C"/>
    <property type="match status" value="1"/>
</dbReference>
<dbReference type="Proteomes" id="UP000278241">
    <property type="component" value="Unassembled WGS sequence"/>
</dbReference>
<protein>
    <submittedName>
        <fullName evidence="3">DUF262 domain-containing protein</fullName>
    </submittedName>
</protein>
<dbReference type="RefSeq" id="WP_126545560.1">
    <property type="nucleotide sequence ID" value="NZ_RXRX01000009.1"/>
</dbReference>
<accession>A0ABY0AQ74</accession>
<feature type="domain" description="GmrSD restriction endonucleases C-terminal" evidence="2">
    <location>
        <begin position="438"/>
        <end position="558"/>
    </location>
</feature>
<comment type="caution">
    <text evidence="3">The sequence shown here is derived from an EMBL/GenBank/DDBJ whole genome shotgun (WGS) entry which is preliminary data.</text>
</comment>
<proteinExistence type="predicted"/>
<gene>
    <name evidence="3" type="ORF">EKN94_15095</name>
</gene>
<dbReference type="Pfam" id="PF03235">
    <property type="entry name" value="GmrSD_N"/>
    <property type="match status" value="1"/>
</dbReference>
<dbReference type="InterPro" id="IPR011089">
    <property type="entry name" value="GmrSD_C"/>
</dbReference>
<reference evidence="3 4" key="1">
    <citation type="submission" date="2018-12" db="EMBL/GenBank/DDBJ databases">
        <title>The Batch Genome Submission of Enterobacter spp. strains.</title>
        <authorList>
            <person name="Wei L."/>
            <person name="Wu W."/>
            <person name="Lin J."/>
            <person name="Zhang X."/>
            <person name="Feng Y."/>
            <person name="Zong Z."/>
        </authorList>
    </citation>
    <scope>NUCLEOTIDE SEQUENCE [LARGE SCALE GENOMIC DNA]</scope>
    <source>
        <strain evidence="3 4">WCHEM090044</strain>
    </source>
</reference>
<evidence type="ECO:0000259" key="2">
    <source>
        <dbReference type="Pfam" id="PF07510"/>
    </source>
</evidence>
<evidence type="ECO:0000313" key="4">
    <source>
        <dbReference type="Proteomes" id="UP000278241"/>
    </source>
</evidence>
<feature type="domain" description="GmrSD restriction endonucleases N-terminal" evidence="1">
    <location>
        <begin position="11"/>
        <end position="242"/>
    </location>
</feature>
<dbReference type="PANTHER" id="PTHR35149:SF1">
    <property type="entry name" value="DUF5655 DOMAIN-CONTAINING PROTEIN"/>
    <property type="match status" value="1"/>
</dbReference>
<dbReference type="GeneID" id="97443780"/>
<dbReference type="PANTHER" id="PTHR35149">
    <property type="entry name" value="SLL5132 PROTEIN"/>
    <property type="match status" value="1"/>
</dbReference>
<evidence type="ECO:0000259" key="1">
    <source>
        <dbReference type="Pfam" id="PF03235"/>
    </source>
</evidence>
<dbReference type="InterPro" id="IPR004919">
    <property type="entry name" value="GmrSD_N"/>
</dbReference>
<sequence length="573" mass="66078">MNIKADGKNLEQIFYGLDTRYFIPRYQRDYSWTASNELSELWTDIITSYNEGKEYFMGTLLLASRGKNGTQYDIVDGQQRTISFMLLLSVIQDYSKLVVDGVISSDDLDSTTEKREDAADSLFSSVNRHIKQDDYYLRANNKDSKYFEDALDISKREVLTNVVNKSNRITKAKRFFQEKVRKEFFGRSNSLTELKKFFRFVITKLKFVTITVEDDFDAYIIFESLNSKGMDLSVADLLKNKILSNISSNYQDAALCEWDDLVKKIQAVPASFVDYIKVYWNSYESTDVTKATLYQTIRKKIGNDEINTRNFLSELIQNSEPFSKLKNKSNLNWPKINTNDKWAEKVAEMNLLGYTIHLPCFLYALKNKESILEKLAELSLNLLFRWVTVCDYGIGEIDSLFKKILADLKAGKSDADVLKNFIPLIEKVQGSFIESFSLFETESSTILKYISCKVDLHLGATKALIPDFLEVDLEHIFPKNHEVWGSNLDYFSKPYSRWVNSVGNVILLEKGKNRKIKNSVFDEKKSVFSSSEFNSAKQISTLPNWSEESIFNRCSYLADLAIKIWPLNSDMCN</sequence>
<evidence type="ECO:0000313" key="3">
    <source>
        <dbReference type="EMBL" id="RTN22769.1"/>
    </source>
</evidence>
<organism evidence="3 4">
    <name type="scientific">Enterobacter quasimori</name>
    <dbReference type="NCBI Taxonomy" id="2838947"/>
    <lineage>
        <taxon>Bacteria</taxon>
        <taxon>Pseudomonadati</taxon>
        <taxon>Pseudomonadota</taxon>
        <taxon>Gammaproteobacteria</taxon>
        <taxon>Enterobacterales</taxon>
        <taxon>Enterobacteriaceae</taxon>
        <taxon>Enterobacter</taxon>
    </lineage>
</organism>